<feature type="region of interest" description="Disordered" evidence="1">
    <location>
        <begin position="542"/>
        <end position="592"/>
    </location>
</feature>
<dbReference type="EMBL" id="VFMM01000001">
    <property type="protein sequence ID" value="TQJ17942.1"/>
    <property type="molecule type" value="Genomic_DNA"/>
</dbReference>
<dbReference type="AlphaFoldDB" id="A0A542ERF5"/>
<proteinExistence type="predicted"/>
<name>A0A542ERF5_9ACTN</name>
<evidence type="ECO:0000256" key="1">
    <source>
        <dbReference type="SAM" id="MobiDB-lite"/>
    </source>
</evidence>
<gene>
    <name evidence="2" type="ORF">FB475_2072</name>
</gene>
<evidence type="ECO:0000313" key="3">
    <source>
        <dbReference type="Proteomes" id="UP000316298"/>
    </source>
</evidence>
<dbReference type="OrthoDB" id="3798168at2"/>
<comment type="caution">
    <text evidence="2">The sequence shown here is derived from an EMBL/GenBank/DDBJ whole genome shotgun (WGS) entry which is preliminary data.</text>
</comment>
<keyword evidence="3" id="KW-1185">Reference proteome</keyword>
<organism evidence="2 3">
    <name type="scientific">Kribbella jejuensis</name>
    <dbReference type="NCBI Taxonomy" id="236068"/>
    <lineage>
        <taxon>Bacteria</taxon>
        <taxon>Bacillati</taxon>
        <taxon>Actinomycetota</taxon>
        <taxon>Actinomycetes</taxon>
        <taxon>Propionibacteriales</taxon>
        <taxon>Kribbellaceae</taxon>
        <taxon>Kribbella</taxon>
    </lineage>
</organism>
<reference evidence="2 3" key="1">
    <citation type="submission" date="2019-06" db="EMBL/GenBank/DDBJ databases">
        <title>Sequencing the genomes of 1000 actinobacteria strains.</title>
        <authorList>
            <person name="Klenk H.-P."/>
        </authorList>
    </citation>
    <scope>NUCLEOTIDE SEQUENCE [LARGE SCALE GENOMIC DNA]</scope>
    <source>
        <strain evidence="2 3">DSM 17305</strain>
    </source>
</reference>
<accession>A0A542ERF5</accession>
<feature type="compositionally biased region" description="Low complexity" evidence="1">
    <location>
        <begin position="567"/>
        <end position="578"/>
    </location>
</feature>
<protein>
    <submittedName>
        <fullName evidence="2">Uncharacterized protein</fullName>
    </submittedName>
</protein>
<dbReference type="Proteomes" id="UP000316298">
    <property type="component" value="Unassembled WGS sequence"/>
</dbReference>
<dbReference type="RefSeq" id="WP_141854767.1">
    <property type="nucleotide sequence ID" value="NZ_BAAAKA010000017.1"/>
</dbReference>
<sequence>MVDERRLIDGRSERTPMLAEVWVHRLDNALGRRHRHGALALYRWDDDQRPSEPHPDGSLTLSRQTATWMRTVGDRLYNATYDGQFPPPTRADIRAVRAALADFGDTYLDSVQPVDRTSGPAAHALDVGVRANTVDISGILAGSRGITDIYPAIDRFTGPDRYPLLQGAAAALTEQVSRRTGMRPGEVDALLRQTAAGQRFEAVAEYLVARDPQQRRLPDGSPRLLPDDHVDRLRTAVAHELEETFRGLSERDPQSSRGDGQRAVEQGMRNVAMRMAEFRDTIHTDQRGYAQVASVVAAVQSELATSPATTAAGRDSGALTLQLKPRTDYWSGELRETSEVLGAAGVDRSLTFDRDRVIAVLAAVDPWQPPSPTLRAAVRAVGVESARLCNPEGVVPTDAVGQALEDELARDFAERQEPRLLGALGFDPQQLADESSPSATAQVVATLAAEAGRHIGLEADDVKAQLLTTPPKQRLEKAVALSLAGSTPTREQRDRLTADLRAALTSAMEADHDGKTKLHTWRRSTAGESLAGKVTSAIHHARKGAPSNNLQRLAAAATTGQPPPGTRRPTTPTSTPAPAHHPAPPTHTRDSR</sequence>
<evidence type="ECO:0000313" key="2">
    <source>
        <dbReference type="EMBL" id="TQJ17942.1"/>
    </source>
</evidence>